<dbReference type="EMBL" id="JARBDR010000908">
    <property type="protein sequence ID" value="KAJ8303739.1"/>
    <property type="molecule type" value="Genomic_DNA"/>
</dbReference>
<comment type="caution">
    <text evidence="2">The sequence shown here is derived from an EMBL/GenBank/DDBJ whole genome shotgun (WGS) entry which is preliminary data.</text>
</comment>
<keyword evidence="3" id="KW-1185">Reference proteome</keyword>
<accession>A0ABQ9EEH2</accession>
<feature type="domain" description="Phosphoribulokinase/uridine kinase" evidence="1">
    <location>
        <begin position="20"/>
        <end position="83"/>
    </location>
</feature>
<dbReference type="PANTHER" id="PTHR10285">
    <property type="entry name" value="URIDINE KINASE"/>
    <property type="match status" value="1"/>
</dbReference>
<protein>
    <recommendedName>
        <fullName evidence="1">Phosphoribulokinase/uridine kinase domain-containing protein</fullName>
    </recommendedName>
</protein>
<name>A0ABQ9EEH2_TEGGR</name>
<dbReference type="InterPro" id="IPR027417">
    <property type="entry name" value="P-loop_NTPase"/>
</dbReference>
<dbReference type="InterPro" id="IPR006083">
    <property type="entry name" value="PRK/URK"/>
</dbReference>
<sequence>MERLGQDDVDQHQRQVAIIMFYHKEIRDMFHMKLFVDTDPDTRLSRRVLRDRNERGREIEQILHQYTTLTKKYADVIIPRGADNIVAIDLIVQHIQELLRPTTAAKRFRHSSESSYLGRPH</sequence>
<dbReference type="Gene3D" id="3.40.50.300">
    <property type="entry name" value="P-loop containing nucleotide triphosphate hydrolases"/>
    <property type="match status" value="1"/>
</dbReference>
<dbReference type="SUPFAM" id="SSF52540">
    <property type="entry name" value="P-loop containing nucleoside triphosphate hydrolases"/>
    <property type="match status" value="1"/>
</dbReference>
<evidence type="ECO:0000313" key="3">
    <source>
        <dbReference type="Proteomes" id="UP001217089"/>
    </source>
</evidence>
<evidence type="ECO:0000259" key="1">
    <source>
        <dbReference type="Pfam" id="PF00485"/>
    </source>
</evidence>
<organism evidence="2 3">
    <name type="scientific">Tegillarca granosa</name>
    <name type="common">Malaysian cockle</name>
    <name type="synonym">Anadara granosa</name>
    <dbReference type="NCBI Taxonomy" id="220873"/>
    <lineage>
        <taxon>Eukaryota</taxon>
        <taxon>Metazoa</taxon>
        <taxon>Spiralia</taxon>
        <taxon>Lophotrochozoa</taxon>
        <taxon>Mollusca</taxon>
        <taxon>Bivalvia</taxon>
        <taxon>Autobranchia</taxon>
        <taxon>Pteriomorphia</taxon>
        <taxon>Arcoida</taxon>
        <taxon>Arcoidea</taxon>
        <taxon>Arcidae</taxon>
        <taxon>Tegillarca</taxon>
    </lineage>
</organism>
<dbReference type="Proteomes" id="UP001217089">
    <property type="component" value="Unassembled WGS sequence"/>
</dbReference>
<evidence type="ECO:0000313" key="2">
    <source>
        <dbReference type="EMBL" id="KAJ8303739.1"/>
    </source>
</evidence>
<gene>
    <name evidence="2" type="ORF">KUTeg_018662</name>
</gene>
<reference evidence="2 3" key="1">
    <citation type="submission" date="2022-12" db="EMBL/GenBank/DDBJ databases">
        <title>Chromosome-level genome of Tegillarca granosa.</title>
        <authorList>
            <person name="Kim J."/>
        </authorList>
    </citation>
    <scope>NUCLEOTIDE SEQUENCE [LARGE SCALE GENOMIC DNA]</scope>
    <source>
        <strain evidence="2">Teg-2019</strain>
        <tissue evidence="2">Adductor muscle</tissue>
    </source>
</reference>
<dbReference type="Pfam" id="PF00485">
    <property type="entry name" value="PRK"/>
    <property type="match status" value="1"/>
</dbReference>
<proteinExistence type="predicted"/>